<reference evidence="2 3" key="1">
    <citation type="journal article" date="2001" name="Proc. Natl. Acad. Sci. U.S.A.">
        <title>Genome sequence of an industrial microorganism Streptomyces avermitilis: deducing the ability of producing secondary metabolites.</title>
        <authorList>
            <person name="Omura S."/>
            <person name="Ikeda H."/>
            <person name="Ishikawa J."/>
            <person name="Hanamoto A."/>
            <person name="Takahashi C."/>
            <person name="Shinose M."/>
            <person name="Takahashi Y."/>
            <person name="Horikawa H."/>
            <person name="Nakazawa H."/>
            <person name="Osonoe T."/>
            <person name="Kikuchi H."/>
            <person name="Shiba T."/>
            <person name="Sakaki Y."/>
            <person name="Hattori M."/>
        </authorList>
    </citation>
    <scope>NUCLEOTIDE SEQUENCE [LARGE SCALE GENOMIC DNA]</scope>
    <source>
        <strain evidence="3">ATCC 31267 / DSM 46492 / JCM 5070 / NBRC 14893 / NCIMB 12804 / NRRL 8165 / MA-4680</strain>
    </source>
</reference>
<reference evidence="2 3" key="2">
    <citation type="journal article" date="2003" name="Nat. Biotechnol.">
        <title>Complete genome sequence and comparative analysis of the industrial microorganism Streptomyces avermitilis.</title>
        <authorList>
            <person name="Ikeda H."/>
            <person name="Ishikawa J."/>
            <person name="Hanamoto A."/>
            <person name="Shinose M."/>
            <person name="Kikuchi H."/>
            <person name="Shiba T."/>
            <person name="Sakaki Y."/>
            <person name="Hattori M."/>
            <person name="Omura S."/>
        </authorList>
    </citation>
    <scope>NUCLEOTIDE SEQUENCE [LARGE SCALE GENOMIC DNA]</scope>
    <source>
        <strain evidence="3">ATCC 31267 / DSM 46492 / JCM 5070 / NBRC 14893 / NCIMB 12804 / NRRL 8165 / MA-4680</strain>
    </source>
</reference>
<feature type="region of interest" description="Disordered" evidence="1">
    <location>
        <begin position="40"/>
        <end position="93"/>
    </location>
</feature>
<keyword evidence="3" id="KW-1185">Reference proteome</keyword>
<dbReference type="HOGENOM" id="CLU_2398212_0_0_11"/>
<feature type="compositionally biased region" description="Basic and acidic residues" evidence="1">
    <location>
        <begin position="84"/>
        <end position="93"/>
    </location>
</feature>
<feature type="compositionally biased region" description="Low complexity" evidence="1">
    <location>
        <begin position="40"/>
        <end position="49"/>
    </location>
</feature>
<name>Q826S2_STRAW</name>
<accession>Q826S2</accession>
<protein>
    <submittedName>
        <fullName evidence="2">Uncharacterized protein</fullName>
    </submittedName>
</protein>
<organism evidence="2 3">
    <name type="scientific">Streptomyces avermitilis (strain ATCC 31267 / DSM 46492 / JCM 5070 / NBRC 14893 / NCIMB 12804 / NRRL 8165 / MA-4680)</name>
    <dbReference type="NCBI Taxonomy" id="227882"/>
    <lineage>
        <taxon>Bacteria</taxon>
        <taxon>Bacillati</taxon>
        <taxon>Actinomycetota</taxon>
        <taxon>Actinomycetes</taxon>
        <taxon>Kitasatosporales</taxon>
        <taxon>Streptomycetaceae</taxon>
        <taxon>Streptomyces</taxon>
    </lineage>
</organism>
<evidence type="ECO:0000313" key="2">
    <source>
        <dbReference type="EMBL" id="BAC74814.1"/>
    </source>
</evidence>
<reference evidence="2 3" key="3">
    <citation type="journal article" date="2014" name="J. Ind. Microbiol. Biotechnol.">
        <title>Genome mining of the Streptomyces avermitilis genome and development of genome-minimized hosts for heterologous expression of biosynthetic gene clusters.</title>
        <authorList>
            <person name="Ikeda H."/>
            <person name="Shin-ya K."/>
            <person name="Omura S."/>
        </authorList>
    </citation>
    <scope>NUCLEOTIDE SEQUENCE [LARGE SCALE GENOMIC DNA]</scope>
    <source>
        <strain evidence="3">ATCC 31267 / DSM 46492 / JCM 5070 / NBRC 14893 / NCIMB 12804 / NRRL 8165 / MA-4680</strain>
    </source>
</reference>
<gene>
    <name evidence="2" type="ORF">SAVERM_7103</name>
</gene>
<sequence length="93" mass="9738">MTAPYTVRSSTTSRAVPTWGWRSVSNAPSCRSRCRRMRPVAAAGPGMPSGRPPGGHGRRVRVAGRPTATGAPFSPVRDPGAGGHQKERAFGPS</sequence>
<proteinExistence type="predicted"/>
<dbReference type="Proteomes" id="UP000000428">
    <property type="component" value="Chromosome"/>
</dbReference>
<dbReference type="AlphaFoldDB" id="Q826S2"/>
<dbReference type="EMBL" id="BA000030">
    <property type="protein sequence ID" value="BAC74814.1"/>
    <property type="molecule type" value="Genomic_DNA"/>
</dbReference>
<evidence type="ECO:0000313" key="3">
    <source>
        <dbReference type="Proteomes" id="UP000000428"/>
    </source>
</evidence>
<dbReference type="KEGG" id="sma:SAVERM_7103"/>
<evidence type="ECO:0000256" key="1">
    <source>
        <dbReference type="SAM" id="MobiDB-lite"/>
    </source>
</evidence>